<reference evidence="1" key="1">
    <citation type="submission" date="2025-08" db="UniProtKB">
        <authorList>
            <consortium name="Ensembl"/>
        </authorList>
    </citation>
    <scope>IDENTIFICATION</scope>
</reference>
<protein>
    <submittedName>
        <fullName evidence="1">Uncharacterized protein</fullName>
    </submittedName>
</protein>
<evidence type="ECO:0000313" key="2">
    <source>
        <dbReference type="Proteomes" id="UP000472270"/>
    </source>
</evidence>
<dbReference type="Gene3D" id="1.25.40.10">
    <property type="entry name" value="Tetratricopeptide repeat domain"/>
    <property type="match status" value="1"/>
</dbReference>
<dbReference type="AlphaFoldDB" id="A0A673I7T5"/>
<evidence type="ECO:0000313" key="1">
    <source>
        <dbReference type="Ensembl" id="ENSSRHP00000034845.1"/>
    </source>
</evidence>
<reference evidence="1" key="2">
    <citation type="submission" date="2025-09" db="UniProtKB">
        <authorList>
            <consortium name="Ensembl"/>
        </authorList>
    </citation>
    <scope>IDENTIFICATION</scope>
</reference>
<name>A0A673I7T5_9TELE</name>
<dbReference type="Ensembl" id="ENSSRHT00000035861.1">
    <property type="protein sequence ID" value="ENSSRHP00000034845.1"/>
    <property type="gene ID" value="ENSSRHG00000017897.1"/>
</dbReference>
<sequence length="45" mass="5269">MRRTKADVERYISTVQSASPSQKPVKGFLFAKLYFEAKEYELAKR</sequence>
<organism evidence="1 2">
    <name type="scientific">Sinocyclocheilus rhinocerous</name>
    <dbReference type="NCBI Taxonomy" id="307959"/>
    <lineage>
        <taxon>Eukaryota</taxon>
        <taxon>Metazoa</taxon>
        <taxon>Chordata</taxon>
        <taxon>Craniata</taxon>
        <taxon>Vertebrata</taxon>
        <taxon>Euteleostomi</taxon>
        <taxon>Actinopterygii</taxon>
        <taxon>Neopterygii</taxon>
        <taxon>Teleostei</taxon>
        <taxon>Ostariophysi</taxon>
        <taxon>Cypriniformes</taxon>
        <taxon>Cyprinidae</taxon>
        <taxon>Cyprininae</taxon>
        <taxon>Sinocyclocheilus</taxon>
    </lineage>
</organism>
<dbReference type="Proteomes" id="UP000472270">
    <property type="component" value="Unassembled WGS sequence"/>
</dbReference>
<accession>A0A673I7T5</accession>
<keyword evidence="2" id="KW-1185">Reference proteome</keyword>
<dbReference type="InterPro" id="IPR011990">
    <property type="entry name" value="TPR-like_helical_dom_sf"/>
</dbReference>
<proteinExistence type="predicted"/>